<feature type="region of interest" description="Disordered" evidence="1">
    <location>
        <begin position="59"/>
        <end position="82"/>
    </location>
</feature>
<evidence type="ECO:0000313" key="2">
    <source>
        <dbReference type="EMBL" id="KAH3800851.1"/>
    </source>
</evidence>
<dbReference type="AlphaFoldDB" id="A0A9D4FMQ4"/>
<sequence>MLTPMIMKLLRYIDHDLQMTPNDFQVTRSLGQRYPFIHLGGEEQMWEKMCSGNFQWSKRDSNPGPLDPQASVLPLDHCSHRI</sequence>
<reference evidence="2" key="1">
    <citation type="journal article" date="2019" name="bioRxiv">
        <title>The Genome of the Zebra Mussel, Dreissena polymorpha: A Resource for Invasive Species Research.</title>
        <authorList>
            <person name="McCartney M.A."/>
            <person name="Auch B."/>
            <person name="Kono T."/>
            <person name="Mallez S."/>
            <person name="Zhang Y."/>
            <person name="Obille A."/>
            <person name="Becker A."/>
            <person name="Abrahante J.E."/>
            <person name="Garbe J."/>
            <person name="Badalamenti J.P."/>
            <person name="Herman A."/>
            <person name="Mangelson H."/>
            <person name="Liachko I."/>
            <person name="Sullivan S."/>
            <person name="Sone E.D."/>
            <person name="Koren S."/>
            <person name="Silverstein K.A.T."/>
            <person name="Beckman K.B."/>
            <person name="Gohl D.M."/>
        </authorList>
    </citation>
    <scope>NUCLEOTIDE SEQUENCE</scope>
    <source>
        <strain evidence="2">Duluth1</strain>
        <tissue evidence="2">Whole animal</tissue>
    </source>
</reference>
<reference evidence="2" key="2">
    <citation type="submission" date="2020-11" db="EMBL/GenBank/DDBJ databases">
        <authorList>
            <person name="McCartney M.A."/>
            <person name="Auch B."/>
            <person name="Kono T."/>
            <person name="Mallez S."/>
            <person name="Becker A."/>
            <person name="Gohl D.M."/>
            <person name="Silverstein K.A.T."/>
            <person name="Koren S."/>
            <person name="Bechman K.B."/>
            <person name="Herman A."/>
            <person name="Abrahante J.E."/>
            <person name="Garbe J."/>
        </authorList>
    </citation>
    <scope>NUCLEOTIDE SEQUENCE</scope>
    <source>
        <strain evidence="2">Duluth1</strain>
        <tissue evidence="2">Whole animal</tissue>
    </source>
</reference>
<keyword evidence="3" id="KW-1185">Reference proteome</keyword>
<comment type="caution">
    <text evidence="2">The sequence shown here is derived from an EMBL/GenBank/DDBJ whole genome shotgun (WGS) entry which is preliminary data.</text>
</comment>
<dbReference type="Proteomes" id="UP000828390">
    <property type="component" value="Unassembled WGS sequence"/>
</dbReference>
<dbReference type="EMBL" id="JAIWYP010000007">
    <property type="protein sequence ID" value="KAH3800851.1"/>
    <property type="molecule type" value="Genomic_DNA"/>
</dbReference>
<evidence type="ECO:0000256" key="1">
    <source>
        <dbReference type="SAM" id="MobiDB-lite"/>
    </source>
</evidence>
<evidence type="ECO:0000313" key="3">
    <source>
        <dbReference type="Proteomes" id="UP000828390"/>
    </source>
</evidence>
<protein>
    <submittedName>
        <fullName evidence="2">Uncharacterized protein</fullName>
    </submittedName>
</protein>
<name>A0A9D4FMQ4_DREPO</name>
<organism evidence="2 3">
    <name type="scientific">Dreissena polymorpha</name>
    <name type="common">Zebra mussel</name>
    <name type="synonym">Mytilus polymorpha</name>
    <dbReference type="NCBI Taxonomy" id="45954"/>
    <lineage>
        <taxon>Eukaryota</taxon>
        <taxon>Metazoa</taxon>
        <taxon>Spiralia</taxon>
        <taxon>Lophotrochozoa</taxon>
        <taxon>Mollusca</taxon>
        <taxon>Bivalvia</taxon>
        <taxon>Autobranchia</taxon>
        <taxon>Heteroconchia</taxon>
        <taxon>Euheterodonta</taxon>
        <taxon>Imparidentia</taxon>
        <taxon>Neoheterodontei</taxon>
        <taxon>Myida</taxon>
        <taxon>Dreissenoidea</taxon>
        <taxon>Dreissenidae</taxon>
        <taxon>Dreissena</taxon>
    </lineage>
</organism>
<proteinExistence type="predicted"/>
<accession>A0A9D4FMQ4</accession>
<gene>
    <name evidence="2" type="ORF">DPMN_154494</name>
</gene>